<evidence type="ECO:0000313" key="2">
    <source>
        <dbReference type="EMBL" id="MQL77530.1"/>
    </source>
</evidence>
<proteinExistence type="predicted"/>
<feature type="non-terminal residue" evidence="2">
    <location>
        <position position="171"/>
    </location>
</feature>
<comment type="caution">
    <text evidence="2">The sequence shown here is derived from an EMBL/GenBank/DDBJ whole genome shotgun (WGS) entry which is preliminary data.</text>
</comment>
<evidence type="ECO:0000313" key="3">
    <source>
        <dbReference type="Proteomes" id="UP000652761"/>
    </source>
</evidence>
<name>A0A843U6B1_COLES</name>
<evidence type="ECO:0000256" key="1">
    <source>
        <dbReference type="SAM" id="MobiDB-lite"/>
    </source>
</evidence>
<accession>A0A843U6B1</accession>
<reference evidence="2" key="1">
    <citation type="submission" date="2017-07" db="EMBL/GenBank/DDBJ databases">
        <title>Taro Niue Genome Assembly and Annotation.</title>
        <authorList>
            <person name="Atibalentja N."/>
            <person name="Keating K."/>
            <person name="Fields C.J."/>
        </authorList>
    </citation>
    <scope>NUCLEOTIDE SEQUENCE</scope>
    <source>
        <strain evidence="2">Niue_2</strain>
        <tissue evidence="2">Leaf</tissue>
    </source>
</reference>
<feature type="compositionally biased region" description="Basic residues" evidence="1">
    <location>
        <begin position="35"/>
        <end position="50"/>
    </location>
</feature>
<dbReference type="Proteomes" id="UP000652761">
    <property type="component" value="Unassembled WGS sequence"/>
</dbReference>
<gene>
    <name evidence="2" type="ORF">Taro_009921</name>
</gene>
<sequence length="171" mass="18793">KNVQNKEAFYQKARSGPPLYAGLPGKANPSTPPLSRRRPLFRIGGRRRRDQPRSVDPPFPSAQLRCSLLTPSPLLRRRSLGSVLSPFGLPVQKDSSSSSSPITTAVRRQKLRSCLLGLPPTSPLSDTDNRGGVGLQASLYKYLNALVIRSDEICDLSGRKNKGVWKKDWGS</sequence>
<feature type="region of interest" description="Disordered" evidence="1">
    <location>
        <begin position="1"/>
        <end position="61"/>
    </location>
</feature>
<dbReference type="AlphaFoldDB" id="A0A843U6B1"/>
<keyword evidence="3" id="KW-1185">Reference proteome</keyword>
<protein>
    <submittedName>
        <fullName evidence="2">Uncharacterized protein</fullName>
    </submittedName>
</protein>
<dbReference type="EMBL" id="NMUH01000353">
    <property type="protein sequence ID" value="MQL77530.1"/>
    <property type="molecule type" value="Genomic_DNA"/>
</dbReference>
<organism evidence="2 3">
    <name type="scientific">Colocasia esculenta</name>
    <name type="common">Wild taro</name>
    <name type="synonym">Arum esculentum</name>
    <dbReference type="NCBI Taxonomy" id="4460"/>
    <lineage>
        <taxon>Eukaryota</taxon>
        <taxon>Viridiplantae</taxon>
        <taxon>Streptophyta</taxon>
        <taxon>Embryophyta</taxon>
        <taxon>Tracheophyta</taxon>
        <taxon>Spermatophyta</taxon>
        <taxon>Magnoliopsida</taxon>
        <taxon>Liliopsida</taxon>
        <taxon>Araceae</taxon>
        <taxon>Aroideae</taxon>
        <taxon>Colocasieae</taxon>
        <taxon>Colocasia</taxon>
    </lineage>
</organism>